<gene>
    <name evidence="10" type="ORF">RH861_07855</name>
</gene>
<dbReference type="CDD" id="cd14014">
    <property type="entry name" value="STKc_PknB_like"/>
    <property type="match status" value="1"/>
</dbReference>
<evidence type="ECO:0000313" key="10">
    <source>
        <dbReference type="EMBL" id="MDR5691975.1"/>
    </source>
</evidence>
<dbReference type="Pfam" id="PF00069">
    <property type="entry name" value="Pkinase"/>
    <property type="match status" value="1"/>
</dbReference>
<dbReference type="PANTHER" id="PTHR43289:SF6">
    <property type="entry name" value="SERINE_THREONINE-PROTEIN KINASE NEKL-3"/>
    <property type="match status" value="1"/>
</dbReference>
<keyword evidence="5 10" id="KW-0418">Kinase</keyword>
<accession>A0ABU1FJN3</accession>
<feature type="region of interest" description="Disordered" evidence="8">
    <location>
        <begin position="347"/>
        <end position="440"/>
    </location>
</feature>
<dbReference type="EMBL" id="JAVKGS010000002">
    <property type="protein sequence ID" value="MDR5691975.1"/>
    <property type="molecule type" value="Genomic_DNA"/>
</dbReference>
<evidence type="ECO:0000256" key="1">
    <source>
        <dbReference type="ARBA" id="ARBA00012513"/>
    </source>
</evidence>
<evidence type="ECO:0000256" key="5">
    <source>
        <dbReference type="ARBA" id="ARBA00022777"/>
    </source>
</evidence>
<protein>
    <recommendedName>
        <fullName evidence="1">non-specific serine/threonine protein kinase</fullName>
        <ecNumber evidence="1">2.7.11.1</ecNumber>
    </recommendedName>
</protein>
<keyword evidence="11" id="KW-1185">Reference proteome</keyword>
<name>A0ABU1FJN3_9MICO</name>
<dbReference type="PROSITE" id="PS00108">
    <property type="entry name" value="PROTEIN_KINASE_ST"/>
    <property type="match status" value="1"/>
</dbReference>
<sequence>MRRTPSSPPDLPGYTPLGLLGSGGFADVFLYEQRLPRRKVAVKVLLADDIDQGTRAQFVAEANLMARLSAHPFIVTIFHADVSADGRPYFVMEYCSGPSLSERYKRQPLTVEDALRTGIRLSGAVATAHAAGILHRDIKPANVLTNDYGWPALSDFGISSDLEGDLPVHTMSFTVDPAATGSSTGSDRAAVGMSVPWSPPELFEDDPRPDTRSDVFALAATVHTLLAGRTPFEVPGRSNGPLDLIGRIERGRVTPIDRDDVPPTLQAVLATGMAPRREDRYQSAVEFGRALQRIELELGYSVTGIEVPAIPAAAPSDAEATEVASAVAPDPDAEAATRARSVRVVQADAPAAPAGPWSADAPRPVPATGGSSDDATRARGVREVRAQAPGPAVPSDLVDDGTVLRGASPAARRPESAGRTRLEAAEQGGPDAVAADVEPAPPGVRRRRVVAATIGAAASVVVLVAVGAAIALGGSLGSPAEGVDAGPGTGEDAVVAATVPTPEVDPGEPAGDGRVVFGVRHDGAEEGDRYRWRNVDGTGGTAIADGPEIVVDGVADGRPVCIEVQVQRGSKTSEPVTGCTA</sequence>
<dbReference type="EC" id="2.7.11.1" evidence="1"/>
<feature type="domain" description="Protein kinase" evidence="9">
    <location>
        <begin position="14"/>
        <end position="294"/>
    </location>
</feature>
<feature type="binding site" evidence="7">
    <location>
        <position position="43"/>
    </location>
    <ligand>
        <name>ATP</name>
        <dbReference type="ChEBI" id="CHEBI:30616"/>
    </ligand>
</feature>
<evidence type="ECO:0000256" key="2">
    <source>
        <dbReference type="ARBA" id="ARBA00022527"/>
    </source>
</evidence>
<dbReference type="InterPro" id="IPR017441">
    <property type="entry name" value="Protein_kinase_ATP_BS"/>
</dbReference>
<keyword evidence="2" id="KW-0723">Serine/threonine-protein kinase</keyword>
<dbReference type="PROSITE" id="PS50011">
    <property type="entry name" value="PROTEIN_KINASE_DOM"/>
    <property type="match status" value="1"/>
</dbReference>
<organism evidence="10 11">
    <name type="scientific">Agromyces indicus</name>
    <dbReference type="NCBI Taxonomy" id="758919"/>
    <lineage>
        <taxon>Bacteria</taxon>
        <taxon>Bacillati</taxon>
        <taxon>Actinomycetota</taxon>
        <taxon>Actinomycetes</taxon>
        <taxon>Micrococcales</taxon>
        <taxon>Microbacteriaceae</taxon>
        <taxon>Agromyces</taxon>
    </lineage>
</organism>
<dbReference type="Gene3D" id="1.10.510.10">
    <property type="entry name" value="Transferase(Phosphotransferase) domain 1"/>
    <property type="match status" value="1"/>
</dbReference>
<evidence type="ECO:0000256" key="8">
    <source>
        <dbReference type="SAM" id="MobiDB-lite"/>
    </source>
</evidence>
<evidence type="ECO:0000259" key="9">
    <source>
        <dbReference type="PROSITE" id="PS50011"/>
    </source>
</evidence>
<dbReference type="InterPro" id="IPR011009">
    <property type="entry name" value="Kinase-like_dom_sf"/>
</dbReference>
<evidence type="ECO:0000256" key="7">
    <source>
        <dbReference type="PROSITE-ProRule" id="PRU10141"/>
    </source>
</evidence>
<feature type="compositionally biased region" description="Basic and acidic residues" evidence="8">
    <location>
        <begin position="374"/>
        <end position="385"/>
    </location>
</feature>
<dbReference type="RefSeq" id="WP_310520547.1">
    <property type="nucleotide sequence ID" value="NZ_BAABBS010000002.1"/>
</dbReference>
<dbReference type="InterPro" id="IPR008271">
    <property type="entry name" value="Ser/Thr_kinase_AS"/>
</dbReference>
<evidence type="ECO:0000256" key="3">
    <source>
        <dbReference type="ARBA" id="ARBA00022679"/>
    </source>
</evidence>
<dbReference type="InterPro" id="IPR000719">
    <property type="entry name" value="Prot_kinase_dom"/>
</dbReference>
<reference evidence="11" key="1">
    <citation type="submission" date="2023-07" db="EMBL/GenBank/DDBJ databases">
        <title>Description of three actinobacteria isolated from air of manufacturing shop in a pharmaceutical factory.</title>
        <authorList>
            <person name="Zhang D.-F."/>
        </authorList>
    </citation>
    <scope>NUCLEOTIDE SEQUENCE [LARGE SCALE GENOMIC DNA]</scope>
    <source>
        <strain evidence="11">CCTCC AB 2011122</strain>
    </source>
</reference>
<dbReference type="SUPFAM" id="SSF56112">
    <property type="entry name" value="Protein kinase-like (PK-like)"/>
    <property type="match status" value="1"/>
</dbReference>
<keyword evidence="4 7" id="KW-0547">Nucleotide-binding</keyword>
<evidence type="ECO:0000256" key="4">
    <source>
        <dbReference type="ARBA" id="ARBA00022741"/>
    </source>
</evidence>
<evidence type="ECO:0000256" key="6">
    <source>
        <dbReference type="ARBA" id="ARBA00022840"/>
    </source>
</evidence>
<dbReference type="PANTHER" id="PTHR43289">
    <property type="entry name" value="MITOGEN-ACTIVATED PROTEIN KINASE KINASE KINASE 20-RELATED"/>
    <property type="match status" value="1"/>
</dbReference>
<evidence type="ECO:0000313" key="11">
    <source>
        <dbReference type="Proteomes" id="UP001260072"/>
    </source>
</evidence>
<proteinExistence type="predicted"/>
<dbReference type="SMART" id="SM00220">
    <property type="entry name" value="S_TKc"/>
    <property type="match status" value="1"/>
</dbReference>
<dbReference type="GO" id="GO:0016301">
    <property type="term" value="F:kinase activity"/>
    <property type="evidence" value="ECO:0007669"/>
    <property type="project" value="UniProtKB-KW"/>
</dbReference>
<keyword evidence="3" id="KW-0808">Transferase</keyword>
<dbReference type="Proteomes" id="UP001260072">
    <property type="component" value="Unassembled WGS sequence"/>
</dbReference>
<dbReference type="PROSITE" id="PS00107">
    <property type="entry name" value="PROTEIN_KINASE_ATP"/>
    <property type="match status" value="1"/>
</dbReference>
<keyword evidence="6 7" id="KW-0067">ATP-binding</keyword>
<feature type="compositionally biased region" description="Basic and acidic residues" evidence="8">
    <location>
        <begin position="412"/>
        <end position="424"/>
    </location>
</feature>
<comment type="caution">
    <text evidence="10">The sequence shown here is derived from an EMBL/GenBank/DDBJ whole genome shotgun (WGS) entry which is preliminary data.</text>
</comment>